<dbReference type="Proteomes" id="UP001596004">
    <property type="component" value="Unassembled WGS sequence"/>
</dbReference>
<organism evidence="2 3">
    <name type="scientific">Sphaerisporangium dianthi</name>
    <dbReference type="NCBI Taxonomy" id="1436120"/>
    <lineage>
        <taxon>Bacteria</taxon>
        <taxon>Bacillati</taxon>
        <taxon>Actinomycetota</taxon>
        <taxon>Actinomycetes</taxon>
        <taxon>Streptosporangiales</taxon>
        <taxon>Streptosporangiaceae</taxon>
        <taxon>Sphaerisporangium</taxon>
    </lineage>
</organism>
<evidence type="ECO:0000313" key="2">
    <source>
        <dbReference type="EMBL" id="MFC4536987.1"/>
    </source>
</evidence>
<keyword evidence="3" id="KW-1185">Reference proteome</keyword>
<gene>
    <name evidence="2" type="ORF">ACFO60_39970</name>
</gene>
<accession>A0ABV9CX69</accession>
<name>A0ABV9CX69_9ACTN</name>
<proteinExistence type="predicted"/>
<feature type="region of interest" description="Disordered" evidence="1">
    <location>
        <begin position="263"/>
        <end position="295"/>
    </location>
</feature>
<dbReference type="EMBL" id="JBHSFP010000068">
    <property type="protein sequence ID" value="MFC4536987.1"/>
    <property type="molecule type" value="Genomic_DNA"/>
</dbReference>
<reference evidence="3" key="1">
    <citation type="journal article" date="2019" name="Int. J. Syst. Evol. Microbiol.">
        <title>The Global Catalogue of Microorganisms (GCM) 10K type strain sequencing project: providing services to taxonomists for standard genome sequencing and annotation.</title>
        <authorList>
            <consortium name="The Broad Institute Genomics Platform"/>
            <consortium name="The Broad Institute Genome Sequencing Center for Infectious Disease"/>
            <person name="Wu L."/>
            <person name="Ma J."/>
        </authorList>
    </citation>
    <scope>NUCLEOTIDE SEQUENCE [LARGE SCALE GENOMIC DNA]</scope>
    <source>
        <strain evidence="3">CGMCC 4.7132</strain>
    </source>
</reference>
<sequence length="331" mass="36639">MITLYEITMPTDALREAYVLMERGRGIQAIGALRAGDASMGLKEAKDLYDAMRDGIPTDTFFVSSTIFKDVSELSTPLRAAKKLLDATAGYMPMRYANAVVQYLLNSTPEFEVRVKQWLVGNCDVHKFAYSTSMRVGWERPRPTPAEPESARRRLADELKLAWRQAGEPPLRRLHRALTSKAVDGAVSVASISKAMSGSTGRPPSWTLVEALLREFDICSTDIDGFWRPLWVQAREEVAPLGLSSTAGTTEPRTVVPFTNVATKTEPNNDTATRSTPDSRTLEAGDEAPGGSECEDCGAWVVNPDRHYAWHWNMEKQLRRAIIRGVESTGS</sequence>
<evidence type="ECO:0000256" key="1">
    <source>
        <dbReference type="SAM" id="MobiDB-lite"/>
    </source>
</evidence>
<comment type="caution">
    <text evidence="2">The sequence shown here is derived from an EMBL/GenBank/DDBJ whole genome shotgun (WGS) entry which is preliminary data.</text>
</comment>
<protein>
    <submittedName>
        <fullName evidence="2">Uncharacterized protein</fullName>
    </submittedName>
</protein>
<dbReference type="RefSeq" id="WP_380852475.1">
    <property type="nucleotide sequence ID" value="NZ_JBHSFP010000068.1"/>
</dbReference>
<evidence type="ECO:0000313" key="3">
    <source>
        <dbReference type="Proteomes" id="UP001596004"/>
    </source>
</evidence>
<feature type="compositionally biased region" description="Polar residues" evidence="1">
    <location>
        <begin position="263"/>
        <end position="279"/>
    </location>
</feature>